<evidence type="ECO:0000313" key="1">
    <source>
        <dbReference type="EMBL" id="QHU22931.1"/>
    </source>
</evidence>
<dbReference type="EMBL" id="MN741019">
    <property type="protein sequence ID" value="QHU22931.1"/>
    <property type="molecule type" value="Genomic_DNA"/>
</dbReference>
<dbReference type="AlphaFoldDB" id="A0A6C0L0C2"/>
<name>A0A6C0L0C2_9ZZZZ</name>
<sequence length="122" mass="14203">MNPDNSIKSVVKDLIQEYIKPKYPIYRVKYVHSYVVGSSEEDYLDNPEPPYKIRSRVVCRLMECKMCTILDTCPHGFKKMCIHNRSYCIFPDTVAEFLNNGYVSDYGDEADHVTIIQIERVA</sequence>
<protein>
    <submittedName>
        <fullName evidence="1">Uncharacterized protein</fullName>
    </submittedName>
</protein>
<proteinExistence type="predicted"/>
<accession>A0A6C0L0C2</accession>
<reference evidence="1" key="1">
    <citation type="journal article" date="2020" name="Nature">
        <title>Giant virus diversity and host interactions through global metagenomics.</title>
        <authorList>
            <person name="Schulz F."/>
            <person name="Roux S."/>
            <person name="Paez-Espino D."/>
            <person name="Jungbluth S."/>
            <person name="Walsh D.A."/>
            <person name="Denef V.J."/>
            <person name="McMahon K.D."/>
            <person name="Konstantinidis K.T."/>
            <person name="Eloe-Fadrosh E.A."/>
            <person name="Kyrpides N.C."/>
            <person name="Woyke T."/>
        </authorList>
    </citation>
    <scope>NUCLEOTIDE SEQUENCE</scope>
    <source>
        <strain evidence="1">GVMAG-S-ERX555907-63</strain>
    </source>
</reference>
<organism evidence="1">
    <name type="scientific">viral metagenome</name>
    <dbReference type="NCBI Taxonomy" id="1070528"/>
    <lineage>
        <taxon>unclassified sequences</taxon>
        <taxon>metagenomes</taxon>
        <taxon>organismal metagenomes</taxon>
    </lineage>
</organism>